<dbReference type="Proteomes" id="UP000269883">
    <property type="component" value="Chromosome"/>
</dbReference>
<evidence type="ECO:0000313" key="1">
    <source>
        <dbReference type="EMBL" id="BBD09016.1"/>
    </source>
</evidence>
<sequence>MSEARTAGVQGPMKAITLDNDGGASISFRGALYAQTSFFEENTGVLTKQELYSTEDGDQVFAIIASDGDAKQKSAYLVKRRGNTCVMSNGEQELSLPYEWLMMYTQALWDIDLDQQRKACNCAVDTPDISANQ</sequence>
<keyword evidence="2" id="KW-1185">Reference proteome</keyword>
<gene>
    <name evidence="1" type="ORF">DFE_2290</name>
</gene>
<protein>
    <submittedName>
        <fullName evidence="1">Uncharacterized protein</fullName>
    </submittedName>
</protein>
<dbReference type="OrthoDB" id="5455807at2"/>
<name>A0A2Z6B0T8_9BACT</name>
<dbReference type="EMBL" id="AP017378">
    <property type="protein sequence ID" value="BBD09016.1"/>
    <property type="molecule type" value="Genomic_DNA"/>
</dbReference>
<proteinExistence type="predicted"/>
<reference evidence="1 2" key="1">
    <citation type="journal article" date="2018" name="Sci. Adv.">
        <title>Multi-heme cytochromes provide a pathway for survival in energy-limited environments.</title>
        <authorList>
            <person name="Deng X."/>
            <person name="Dohmae N."/>
            <person name="Nealson K.H."/>
            <person name="Hashimoto K."/>
            <person name="Okamoto A."/>
        </authorList>
    </citation>
    <scope>NUCLEOTIDE SEQUENCE [LARGE SCALE GENOMIC DNA]</scope>
    <source>
        <strain evidence="1 2">IS5</strain>
    </source>
</reference>
<dbReference type="AlphaFoldDB" id="A0A2Z6B0T8"/>
<evidence type="ECO:0000313" key="2">
    <source>
        <dbReference type="Proteomes" id="UP000269883"/>
    </source>
</evidence>
<organism evidence="1 2">
    <name type="scientific">Desulfovibrio ferrophilus</name>
    <dbReference type="NCBI Taxonomy" id="241368"/>
    <lineage>
        <taxon>Bacteria</taxon>
        <taxon>Pseudomonadati</taxon>
        <taxon>Thermodesulfobacteriota</taxon>
        <taxon>Desulfovibrionia</taxon>
        <taxon>Desulfovibrionales</taxon>
        <taxon>Desulfovibrionaceae</taxon>
        <taxon>Desulfovibrio</taxon>
    </lineage>
</organism>
<accession>A0A2Z6B0T8</accession>
<dbReference type="KEGG" id="dfl:DFE_2290"/>
<dbReference type="RefSeq" id="WP_126379633.1">
    <property type="nucleotide sequence ID" value="NZ_AP017378.1"/>
</dbReference>